<evidence type="ECO:0000256" key="12">
    <source>
        <dbReference type="RuleBase" id="RU000461"/>
    </source>
</evidence>
<evidence type="ECO:0000256" key="9">
    <source>
        <dbReference type="ARBA" id="ARBA00023004"/>
    </source>
</evidence>
<evidence type="ECO:0000256" key="8">
    <source>
        <dbReference type="ARBA" id="ARBA00023002"/>
    </source>
</evidence>
<evidence type="ECO:0000313" key="14">
    <source>
        <dbReference type="EMBL" id="KAL2787112.1"/>
    </source>
</evidence>
<evidence type="ECO:0000256" key="10">
    <source>
        <dbReference type="ARBA" id="ARBA00023033"/>
    </source>
</evidence>
<evidence type="ECO:0000256" key="4">
    <source>
        <dbReference type="ARBA" id="ARBA00022617"/>
    </source>
</evidence>
<dbReference type="EMBL" id="JBFTWV010000103">
    <property type="protein sequence ID" value="KAL2787112.1"/>
    <property type="molecule type" value="Genomic_DNA"/>
</dbReference>
<comment type="caution">
    <text evidence="14">The sequence shown here is derived from an EMBL/GenBank/DDBJ whole genome shotgun (WGS) entry which is preliminary data.</text>
</comment>
<dbReference type="PRINTS" id="PR00465">
    <property type="entry name" value="EP450IV"/>
</dbReference>
<dbReference type="PROSITE" id="PS00086">
    <property type="entry name" value="CYTOCHROME_P450"/>
    <property type="match status" value="1"/>
</dbReference>
<dbReference type="InterPro" id="IPR001128">
    <property type="entry name" value="Cyt_P450"/>
</dbReference>
<keyword evidence="9 12" id="KW-0408">Iron</keyword>
<evidence type="ECO:0000256" key="7">
    <source>
        <dbReference type="ARBA" id="ARBA00022989"/>
    </source>
</evidence>
<dbReference type="Gene3D" id="1.10.630.10">
    <property type="entry name" value="Cytochrome P450"/>
    <property type="match status" value="1"/>
</dbReference>
<evidence type="ECO:0000256" key="13">
    <source>
        <dbReference type="SAM" id="Phobius"/>
    </source>
</evidence>
<evidence type="ECO:0000256" key="6">
    <source>
        <dbReference type="ARBA" id="ARBA00022723"/>
    </source>
</evidence>
<protein>
    <submittedName>
        <fullName evidence="14">Cytochrome P450</fullName>
    </submittedName>
</protein>
<keyword evidence="11 13" id="KW-0472">Membrane</keyword>
<feature type="transmembrane region" description="Helical" evidence="13">
    <location>
        <begin position="12"/>
        <end position="30"/>
    </location>
</feature>
<dbReference type="SUPFAM" id="SSF48264">
    <property type="entry name" value="Cytochrome P450"/>
    <property type="match status" value="1"/>
</dbReference>
<dbReference type="InterPro" id="IPR002403">
    <property type="entry name" value="Cyt_P450_E_grp-IV"/>
</dbReference>
<evidence type="ECO:0000256" key="2">
    <source>
        <dbReference type="ARBA" id="ARBA00004370"/>
    </source>
</evidence>
<dbReference type="PANTHER" id="PTHR46206:SF1">
    <property type="entry name" value="P450, PUTATIVE (EUROFUNG)-RELATED"/>
    <property type="match status" value="1"/>
</dbReference>
<keyword evidence="7 13" id="KW-1133">Transmembrane helix</keyword>
<evidence type="ECO:0000256" key="3">
    <source>
        <dbReference type="ARBA" id="ARBA00010617"/>
    </source>
</evidence>
<dbReference type="Proteomes" id="UP001610563">
    <property type="component" value="Unassembled WGS sequence"/>
</dbReference>
<keyword evidence="15" id="KW-1185">Reference proteome</keyword>
<dbReference type="CDD" id="cd11041">
    <property type="entry name" value="CYP503A1-like"/>
    <property type="match status" value="1"/>
</dbReference>
<sequence length="535" mass="58983">MLPMDQLSQTLLIPIVTTVVLSYALYHYFLPNPTQGLEAHLPVVGIQGRLFPWARATLASFSKTKAWALAGYETVTIASLSLPLQPPKYVLTHKPILTQHSRHNQPYILPCLDRGPIVIVPPAQTKALYGVSEDILDAHATQNETIQTKWTITDQEVANNNAIHINVIRRQMTRSLEHLVPLLASEIQHAIERSWSTSSEWKTVAVWDSCLEIVAAAGNAAFCGSALCRKQDFLTALQRHGASVLGGSMVISAAPSPLKPIVGTIIRQQRLDETAKAKNDSSYSWDPPKDALQWIIDECYESGQPSQLAPERVALRLLILNVVSLHSTSYTVQNLILDLASTDPELKTIEALREECTAVIEESGGNWTFDAVKKLRLLDSTIRESIRLTPFANVGLPRTVVHPMGLPLQNPPITLPRGTILSLALGATQRDTSFYDNPNDFDAFRFARASSSSSCGKGSSHQSSAVTPDDRYLGFGFGRHACPGRFFAVAEIKLLLAHMLLDYEIQYVSERPKARSVMGLNYPAAGAVVRVRRRK</sequence>
<keyword evidence="8 12" id="KW-0560">Oxidoreductase</keyword>
<comment type="cofactor">
    <cofactor evidence="1">
        <name>heme</name>
        <dbReference type="ChEBI" id="CHEBI:30413"/>
    </cofactor>
</comment>
<organism evidence="14 15">
    <name type="scientific">Aspergillus keveii</name>
    <dbReference type="NCBI Taxonomy" id="714993"/>
    <lineage>
        <taxon>Eukaryota</taxon>
        <taxon>Fungi</taxon>
        <taxon>Dikarya</taxon>
        <taxon>Ascomycota</taxon>
        <taxon>Pezizomycotina</taxon>
        <taxon>Eurotiomycetes</taxon>
        <taxon>Eurotiomycetidae</taxon>
        <taxon>Eurotiales</taxon>
        <taxon>Aspergillaceae</taxon>
        <taxon>Aspergillus</taxon>
        <taxon>Aspergillus subgen. Nidulantes</taxon>
    </lineage>
</organism>
<keyword evidence="5 13" id="KW-0812">Transmembrane</keyword>
<name>A0ABR4FV09_9EURO</name>
<evidence type="ECO:0000256" key="1">
    <source>
        <dbReference type="ARBA" id="ARBA00001971"/>
    </source>
</evidence>
<dbReference type="InterPro" id="IPR036396">
    <property type="entry name" value="Cyt_P450_sf"/>
</dbReference>
<gene>
    <name evidence="14" type="ORF">BJX66DRAFT_341479</name>
</gene>
<comment type="similarity">
    <text evidence="3 12">Belongs to the cytochrome P450 family.</text>
</comment>
<reference evidence="14 15" key="1">
    <citation type="submission" date="2024-07" db="EMBL/GenBank/DDBJ databases">
        <title>Section-level genome sequencing and comparative genomics of Aspergillus sections Usti and Cavernicolus.</title>
        <authorList>
            <consortium name="Lawrence Berkeley National Laboratory"/>
            <person name="Nybo J.L."/>
            <person name="Vesth T.C."/>
            <person name="Theobald S."/>
            <person name="Frisvad J.C."/>
            <person name="Larsen T.O."/>
            <person name="Kjaerboelling I."/>
            <person name="Rothschild-Mancinelli K."/>
            <person name="Lyhne E.K."/>
            <person name="Kogle M.E."/>
            <person name="Barry K."/>
            <person name="Clum A."/>
            <person name="Na H."/>
            <person name="Ledsgaard L."/>
            <person name="Lin J."/>
            <person name="Lipzen A."/>
            <person name="Kuo A."/>
            <person name="Riley R."/>
            <person name="Mondo S."/>
            <person name="Labutti K."/>
            <person name="Haridas S."/>
            <person name="Pangalinan J."/>
            <person name="Salamov A.A."/>
            <person name="Simmons B.A."/>
            <person name="Magnuson J.K."/>
            <person name="Chen J."/>
            <person name="Drula E."/>
            <person name="Henrissat B."/>
            <person name="Wiebenga A."/>
            <person name="Lubbers R.J."/>
            <person name="Gomes A.C."/>
            <person name="Makela M.R."/>
            <person name="Stajich J."/>
            <person name="Grigoriev I.V."/>
            <person name="Mortensen U.H."/>
            <person name="De Vries R.P."/>
            <person name="Baker S.E."/>
            <person name="Andersen M.R."/>
        </authorList>
    </citation>
    <scope>NUCLEOTIDE SEQUENCE [LARGE SCALE GENOMIC DNA]</scope>
    <source>
        <strain evidence="14 15">CBS 209.92</strain>
    </source>
</reference>
<evidence type="ECO:0000256" key="5">
    <source>
        <dbReference type="ARBA" id="ARBA00022692"/>
    </source>
</evidence>
<comment type="subcellular location">
    <subcellularLocation>
        <location evidence="2">Membrane</location>
    </subcellularLocation>
</comment>
<dbReference type="PANTHER" id="PTHR46206">
    <property type="entry name" value="CYTOCHROME P450"/>
    <property type="match status" value="1"/>
</dbReference>
<evidence type="ECO:0000256" key="11">
    <source>
        <dbReference type="ARBA" id="ARBA00023136"/>
    </source>
</evidence>
<dbReference type="Pfam" id="PF00067">
    <property type="entry name" value="p450"/>
    <property type="match status" value="1"/>
</dbReference>
<keyword evidence="4 12" id="KW-0349">Heme</keyword>
<dbReference type="InterPro" id="IPR017972">
    <property type="entry name" value="Cyt_P450_CS"/>
</dbReference>
<evidence type="ECO:0000313" key="15">
    <source>
        <dbReference type="Proteomes" id="UP001610563"/>
    </source>
</evidence>
<accession>A0ABR4FV09</accession>
<keyword evidence="6 12" id="KW-0479">Metal-binding</keyword>
<keyword evidence="10 12" id="KW-0503">Monooxygenase</keyword>
<proteinExistence type="inferred from homology"/>